<accession>A0ABT5L8G4</accession>
<evidence type="ECO:0000256" key="4">
    <source>
        <dbReference type="ARBA" id="ARBA00023235"/>
    </source>
</evidence>
<dbReference type="CDD" id="cd02573">
    <property type="entry name" value="PseudoU_synth_EcTruB"/>
    <property type="match status" value="1"/>
</dbReference>
<comment type="catalytic activity">
    <reaction evidence="1 5">
        <text>uridine(55) in tRNA = pseudouridine(55) in tRNA</text>
        <dbReference type="Rhea" id="RHEA:42532"/>
        <dbReference type="Rhea" id="RHEA-COMP:10101"/>
        <dbReference type="Rhea" id="RHEA-COMP:10102"/>
        <dbReference type="ChEBI" id="CHEBI:65314"/>
        <dbReference type="ChEBI" id="CHEBI:65315"/>
        <dbReference type="EC" id="5.4.99.25"/>
    </reaction>
</comment>
<feature type="active site" description="Nucleophile" evidence="5">
    <location>
        <position position="41"/>
    </location>
</feature>
<dbReference type="EC" id="5.4.99.25" evidence="5"/>
<keyword evidence="3 5" id="KW-0819">tRNA processing</keyword>
<evidence type="ECO:0000256" key="3">
    <source>
        <dbReference type="ARBA" id="ARBA00022694"/>
    </source>
</evidence>
<evidence type="ECO:0000256" key="2">
    <source>
        <dbReference type="ARBA" id="ARBA00005642"/>
    </source>
</evidence>
<keyword evidence="4 5" id="KW-0413">Isomerase</keyword>
<keyword evidence="8" id="KW-1185">Reference proteome</keyword>
<dbReference type="PANTHER" id="PTHR13767">
    <property type="entry name" value="TRNA-PSEUDOURIDINE SYNTHASE"/>
    <property type="match status" value="1"/>
</dbReference>
<dbReference type="InterPro" id="IPR020103">
    <property type="entry name" value="PsdUridine_synth_cat_dom_sf"/>
</dbReference>
<name>A0ABT5L8G4_9MOLU</name>
<dbReference type="Proteomes" id="UP001221763">
    <property type="component" value="Unassembled WGS sequence"/>
</dbReference>
<feature type="domain" description="Pseudouridine synthase II N-terminal" evidence="6">
    <location>
        <begin position="26"/>
        <end position="175"/>
    </location>
</feature>
<comment type="similarity">
    <text evidence="2 5">Belongs to the pseudouridine synthase TruB family. Type 1 subfamily.</text>
</comment>
<evidence type="ECO:0000256" key="5">
    <source>
        <dbReference type="HAMAP-Rule" id="MF_01080"/>
    </source>
</evidence>
<evidence type="ECO:0000259" key="6">
    <source>
        <dbReference type="Pfam" id="PF01509"/>
    </source>
</evidence>
<comment type="function">
    <text evidence="5">Responsible for synthesis of pseudouridine from uracil-55 in the psi GC loop of transfer RNAs.</text>
</comment>
<dbReference type="HAMAP" id="MF_01080">
    <property type="entry name" value="TruB_bact"/>
    <property type="match status" value="1"/>
</dbReference>
<evidence type="ECO:0000313" key="7">
    <source>
        <dbReference type="EMBL" id="MDC9031949.1"/>
    </source>
</evidence>
<dbReference type="PANTHER" id="PTHR13767:SF2">
    <property type="entry name" value="PSEUDOURIDYLATE SYNTHASE TRUB1"/>
    <property type="match status" value="1"/>
</dbReference>
<gene>
    <name evidence="5" type="primary">truB</name>
    <name evidence="7" type="ORF">M8044_000168</name>
</gene>
<dbReference type="InterPro" id="IPR014780">
    <property type="entry name" value="tRNA_psdUridine_synth_TruB"/>
</dbReference>
<dbReference type="Gene3D" id="3.30.2350.10">
    <property type="entry name" value="Pseudouridine synthase"/>
    <property type="match status" value="1"/>
</dbReference>
<reference evidence="7 8" key="1">
    <citation type="journal article" date="2023" name="Plant">
        <title>Draft Genome Sequence Resource of CBPPT1, a 'Candidatus Phytoplasma trifolii'-Related Strain Associated with Potato Purple Top Disease in the Columbia Basin, U.S.A.</title>
        <authorList>
            <person name="Wei W."/>
            <person name="Shao J."/>
            <person name="Bottner-Parker K.D."/>
            <person name="Zhao Y."/>
        </authorList>
    </citation>
    <scope>NUCLEOTIDE SEQUENCE [LARGE SCALE GENOMIC DNA]</scope>
    <source>
        <strain evidence="7 8">CBPPT1</strain>
    </source>
</reference>
<dbReference type="InterPro" id="IPR002501">
    <property type="entry name" value="PsdUridine_synth_N"/>
</dbReference>
<dbReference type="SUPFAM" id="SSF55120">
    <property type="entry name" value="Pseudouridine synthase"/>
    <property type="match status" value="1"/>
</dbReference>
<dbReference type="Pfam" id="PF01509">
    <property type="entry name" value="TruB_N"/>
    <property type="match status" value="1"/>
</dbReference>
<dbReference type="EMBL" id="JANHJP010000003">
    <property type="protein sequence ID" value="MDC9031949.1"/>
    <property type="molecule type" value="Genomic_DNA"/>
</dbReference>
<evidence type="ECO:0000313" key="8">
    <source>
        <dbReference type="Proteomes" id="UP001221763"/>
    </source>
</evidence>
<organism evidence="7 8">
    <name type="scientific">Columbia Basin potato purple top phytoplasma</name>
    <dbReference type="NCBI Taxonomy" id="307134"/>
    <lineage>
        <taxon>Bacteria</taxon>
        <taxon>Bacillati</taxon>
        <taxon>Mycoplasmatota</taxon>
        <taxon>Mollicutes</taxon>
        <taxon>Acholeplasmatales</taxon>
        <taxon>Acholeplasmataceae</taxon>
        <taxon>Candidatus Phytoplasma</taxon>
        <taxon>16SrVI (Clover proliferation group)</taxon>
    </lineage>
</organism>
<proteinExistence type="inferred from homology"/>
<comment type="caution">
    <text evidence="7">The sequence shown here is derived from an EMBL/GenBank/DDBJ whole genome shotgun (WGS) entry which is preliminary data.</text>
</comment>
<dbReference type="NCBIfam" id="TIGR00431">
    <property type="entry name" value="TruB"/>
    <property type="match status" value="1"/>
</dbReference>
<sequence>MSDITGFFLINKEKGMTSHDVVHKIKKKFNFMKVGHTGILDPLAEGLLIILINKATKLSFLFEKLDKTYQGSMIFNKHFDTLDITGKLIYKKENILYLEQIKKSFAFFNKKKYLQTPPMFSAIKIKGNKMYDLARKNIQIDIPPREVNIKNLKITSALVNDSIHFETKVSKGTYIRSLIRDIASKMNVYGSLKTLNRIKVGPYNLKDAHNIDSIDIKHLIDIKILFRKEQKIILNDYLIKLVKNGIILDERQIITQKPFIVLNQNKNWIAYYIPKEKNKYYPKYFF</sequence>
<evidence type="ECO:0000256" key="1">
    <source>
        <dbReference type="ARBA" id="ARBA00000385"/>
    </source>
</evidence>
<protein>
    <recommendedName>
        <fullName evidence="5">tRNA pseudouridine synthase B</fullName>
        <ecNumber evidence="5">5.4.99.25</ecNumber>
    </recommendedName>
    <alternativeName>
        <fullName evidence="5">tRNA pseudouridine(55) synthase</fullName>
        <shortName evidence="5">Psi55 synthase</shortName>
    </alternativeName>
    <alternativeName>
        <fullName evidence="5">tRNA pseudouridylate synthase</fullName>
    </alternativeName>
    <alternativeName>
        <fullName evidence="5">tRNA-uridine isomerase</fullName>
    </alternativeName>
</protein>